<protein>
    <recommendedName>
        <fullName evidence="2">CCHC-type domain-containing protein</fullName>
    </recommendedName>
</protein>
<dbReference type="Gene3D" id="4.10.60.10">
    <property type="entry name" value="Zinc finger, CCHC-type"/>
    <property type="match status" value="1"/>
</dbReference>
<keyword evidence="4" id="KW-1185">Reference proteome</keyword>
<reference evidence="3 4" key="1">
    <citation type="journal article" date="2018" name="Mol. Plant">
        <title>The genome of Artemisia annua provides insight into the evolution of Asteraceae family and artemisinin biosynthesis.</title>
        <authorList>
            <person name="Shen Q."/>
            <person name="Zhang L."/>
            <person name="Liao Z."/>
            <person name="Wang S."/>
            <person name="Yan T."/>
            <person name="Shi P."/>
            <person name="Liu M."/>
            <person name="Fu X."/>
            <person name="Pan Q."/>
            <person name="Wang Y."/>
            <person name="Lv Z."/>
            <person name="Lu X."/>
            <person name="Zhang F."/>
            <person name="Jiang W."/>
            <person name="Ma Y."/>
            <person name="Chen M."/>
            <person name="Hao X."/>
            <person name="Li L."/>
            <person name="Tang Y."/>
            <person name="Lv G."/>
            <person name="Zhou Y."/>
            <person name="Sun X."/>
            <person name="Brodelius P.E."/>
            <person name="Rose J.K.C."/>
            <person name="Tang K."/>
        </authorList>
    </citation>
    <scope>NUCLEOTIDE SEQUENCE [LARGE SCALE GENOMIC DNA]</scope>
    <source>
        <strain evidence="4">cv. Huhao1</strain>
        <tissue evidence="3">Leaf</tissue>
    </source>
</reference>
<proteinExistence type="predicted"/>
<keyword evidence="1" id="KW-0863">Zinc-finger</keyword>
<dbReference type="AlphaFoldDB" id="A0A2U1KPN2"/>
<dbReference type="EMBL" id="PKPP01015368">
    <property type="protein sequence ID" value="PWA38692.1"/>
    <property type="molecule type" value="Genomic_DNA"/>
</dbReference>
<feature type="domain" description="CCHC-type" evidence="2">
    <location>
        <begin position="15"/>
        <end position="28"/>
    </location>
</feature>
<evidence type="ECO:0000259" key="2">
    <source>
        <dbReference type="PROSITE" id="PS50158"/>
    </source>
</evidence>
<dbReference type="SMART" id="SM00343">
    <property type="entry name" value="ZnF_C2HC"/>
    <property type="match status" value="3"/>
</dbReference>
<keyword evidence="1" id="KW-0479">Metal-binding</keyword>
<dbReference type="GO" id="GO:0008270">
    <property type="term" value="F:zinc ion binding"/>
    <property type="evidence" value="ECO:0007669"/>
    <property type="project" value="UniProtKB-KW"/>
</dbReference>
<dbReference type="Proteomes" id="UP000245207">
    <property type="component" value="Unassembled WGS sequence"/>
</dbReference>
<name>A0A2U1KPN2_ARTAN</name>
<gene>
    <name evidence="3" type="ORF">CTI12_AA579030</name>
</gene>
<dbReference type="OrthoDB" id="1062289at2759"/>
<sequence length="101" mass="10325">MVSSSSQGGGGDVLCYICGKSGHKAKDCCGVGCFKCGKLGHVGGYGLRCAGGWDSKREGNIGTYDAICYYCGKGGYIAVCSKCGETGHVGTNPSPVRDWAV</sequence>
<evidence type="ECO:0000256" key="1">
    <source>
        <dbReference type="PROSITE-ProRule" id="PRU00047"/>
    </source>
</evidence>
<dbReference type="GO" id="GO:0003676">
    <property type="term" value="F:nucleic acid binding"/>
    <property type="evidence" value="ECO:0007669"/>
    <property type="project" value="InterPro"/>
</dbReference>
<organism evidence="3 4">
    <name type="scientific">Artemisia annua</name>
    <name type="common">Sweet wormwood</name>
    <dbReference type="NCBI Taxonomy" id="35608"/>
    <lineage>
        <taxon>Eukaryota</taxon>
        <taxon>Viridiplantae</taxon>
        <taxon>Streptophyta</taxon>
        <taxon>Embryophyta</taxon>
        <taxon>Tracheophyta</taxon>
        <taxon>Spermatophyta</taxon>
        <taxon>Magnoliopsida</taxon>
        <taxon>eudicotyledons</taxon>
        <taxon>Gunneridae</taxon>
        <taxon>Pentapetalae</taxon>
        <taxon>asterids</taxon>
        <taxon>campanulids</taxon>
        <taxon>Asterales</taxon>
        <taxon>Asteraceae</taxon>
        <taxon>Asteroideae</taxon>
        <taxon>Anthemideae</taxon>
        <taxon>Artemisiinae</taxon>
        <taxon>Artemisia</taxon>
    </lineage>
</organism>
<dbReference type="PROSITE" id="PS50158">
    <property type="entry name" value="ZF_CCHC"/>
    <property type="match status" value="1"/>
</dbReference>
<dbReference type="InterPro" id="IPR036875">
    <property type="entry name" value="Znf_CCHC_sf"/>
</dbReference>
<evidence type="ECO:0000313" key="4">
    <source>
        <dbReference type="Proteomes" id="UP000245207"/>
    </source>
</evidence>
<dbReference type="Pfam" id="PF00098">
    <property type="entry name" value="zf-CCHC"/>
    <property type="match status" value="1"/>
</dbReference>
<dbReference type="InterPro" id="IPR001878">
    <property type="entry name" value="Znf_CCHC"/>
</dbReference>
<dbReference type="SUPFAM" id="SSF57756">
    <property type="entry name" value="Retrovirus zinc finger-like domains"/>
    <property type="match status" value="1"/>
</dbReference>
<comment type="caution">
    <text evidence="3">The sequence shown here is derived from an EMBL/GenBank/DDBJ whole genome shotgun (WGS) entry which is preliminary data.</text>
</comment>
<keyword evidence="1" id="KW-0862">Zinc</keyword>
<evidence type="ECO:0000313" key="3">
    <source>
        <dbReference type="EMBL" id="PWA38692.1"/>
    </source>
</evidence>
<accession>A0A2U1KPN2</accession>